<feature type="domain" description="Transposase IS66 central" evidence="1">
    <location>
        <begin position="163"/>
        <end position="209"/>
    </location>
</feature>
<dbReference type="InterPro" id="IPR004291">
    <property type="entry name" value="Transposase_IS66_central"/>
</dbReference>
<evidence type="ECO:0000313" key="4">
    <source>
        <dbReference type="Proteomes" id="UP001158066"/>
    </source>
</evidence>
<dbReference type="Pfam" id="PF13276">
    <property type="entry name" value="HTH_21"/>
    <property type="match status" value="1"/>
</dbReference>
<reference evidence="3" key="1">
    <citation type="submission" date="2017-05" db="EMBL/GenBank/DDBJ databases">
        <authorList>
            <person name="Varghese N."/>
            <person name="Submissions S."/>
        </authorList>
    </citation>
    <scope>NUCLEOTIDE SEQUENCE</scope>
    <source>
        <strain evidence="3">Su22</strain>
    </source>
</reference>
<feature type="domain" description="HTH-like" evidence="2">
    <location>
        <begin position="55"/>
        <end position="112"/>
    </location>
</feature>
<sequence length="220" mass="25179">MGYRVQLLCHLVGLSRASYCRLTALGECKGKPVLAVVPSSVTRYSYDLKGTKYDDPGLKKLLEDIVAGEGYNYGYRKLTFCLRAKHHIHINKKKVYRLCKEAHLLKPARKPKRKSPRVLARNRFVTGPNQLWQGDIKYGYIHGEERSFYILSFIDVFEMFPSACMATRPPRPANTLDAFLKGFKGYLHTDGYQGYNQIPGVKVIGCWAHYPSNMIIREDI</sequence>
<dbReference type="EMBL" id="FXUF01000013">
    <property type="protein sequence ID" value="SMP65729.1"/>
    <property type="molecule type" value="Genomic_DNA"/>
</dbReference>
<evidence type="ECO:0000259" key="2">
    <source>
        <dbReference type="Pfam" id="PF13276"/>
    </source>
</evidence>
<evidence type="ECO:0000259" key="1">
    <source>
        <dbReference type="Pfam" id="PF03050"/>
    </source>
</evidence>
<organism evidence="3 4">
    <name type="scientific">Anoxynatronum buryatiense</name>
    <dbReference type="NCBI Taxonomy" id="489973"/>
    <lineage>
        <taxon>Bacteria</taxon>
        <taxon>Bacillati</taxon>
        <taxon>Bacillota</taxon>
        <taxon>Clostridia</taxon>
        <taxon>Eubacteriales</taxon>
        <taxon>Clostridiaceae</taxon>
        <taxon>Anoxynatronum</taxon>
    </lineage>
</organism>
<keyword evidence="4" id="KW-1185">Reference proteome</keyword>
<proteinExistence type="predicted"/>
<accession>A0AA45WXX2</accession>
<dbReference type="InterPro" id="IPR025948">
    <property type="entry name" value="HTH-like_dom"/>
</dbReference>
<dbReference type="Pfam" id="PF03050">
    <property type="entry name" value="DDE_Tnp_IS66"/>
    <property type="match status" value="1"/>
</dbReference>
<evidence type="ECO:0000313" key="3">
    <source>
        <dbReference type="EMBL" id="SMP65729.1"/>
    </source>
</evidence>
<gene>
    <name evidence="3" type="ORF">SAMN06296020_11322</name>
</gene>
<dbReference type="Proteomes" id="UP001158066">
    <property type="component" value="Unassembled WGS sequence"/>
</dbReference>
<dbReference type="AlphaFoldDB" id="A0AA45WXX2"/>
<name>A0AA45WXX2_9CLOT</name>
<protein>
    <submittedName>
        <fullName evidence="3">Transposase IS66 family protein</fullName>
    </submittedName>
</protein>
<comment type="caution">
    <text evidence="3">The sequence shown here is derived from an EMBL/GenBank/DDBJ whole genome shotgun (WGS) entry which is preliminary data.</text>
</comment>